<comment type="caution">
    <text evidence="2">The sequence shown here is derived from an EMBL/GenBank/DDBJ whole genome shotgun (WGS) entry which is preliminary data.</text>
</comment>
<feature type="region of interest" description="Disordered" evidence="1">
    <location>
        <begin position="288"/>
        <end position="361"/>
    </location>
</feature>
<dbReference type="AlphaFoldDB" id="A0A8J2T0M4"/>
<name>A0A8J2T0M4_9STRA</name>
<feature type="region of interest" description="Disordered" evidence="1">
    <location>
        <begin position="169"/>
        <end position="272"/>
    </location>
</feature>
<accession>A0A8J2T0M4</accession>
<sequence length="381" mass="39224">MAESTTEAALVQALISNTPEALLRLLTSSSTTEPDAAAAALVEALGKQDALAKALAATTAARRAVAADRAETAAGCFDGRFRSEVSRALVRLSEGESCCIEKIQDEDAREALEHVLRGLGLRPAPRDELSGAPGFAADDACSRRACAALAASMRPAAVAAPPVAAEAATPAEAARAPRGPAAPAEAARAPRGPAGPPAPRAPRGPARPPPESSSSSDDDGPAPAAPGEAARAPRRPTKRVKIEEDKHGGWTRAADGTKGDCDGKREGWMLTPPTAGELTALTKDGLPAAKSRLGSGRGALPQPTAAEVAADEERRRAARAARGPALVETFQAKKSTAPAQKPAKWTRDAMDAPQRMDAKAARAVIEKAKGLDSRFSSSYRQ</sequence>
<protein>
    <submittedName>
        <fullName evidence="2">Uncharacterized protein</fullName>
    </submittedName>
</protein>
<feature type="compositionally biased region" description="Low complexity" evidence="1">
    <location>
        <begin position="169"/>
        <end position="192"/>
    </location>
</feature>
<evidence type="ECO:0000313" key="3">
    <source>
        <dbReference type="Proteomes" id="UP000789595"/>
    </source>
</evidence>
<evidence type="ECO:0000256" key="1">
    <source>
        <dbReference type="SAM" id="MobiDB-lite"/>
    </source>
</evidence>
<feature type="compositionally biased region" description="Low complexity" evidence="1">
    <location>
        <begin position="221"/>
        <end position="230"/>
    </location>
</feature>
<organism evidence="2 3">
    <name type="scientific">Pelagomonas calceolata</name>
    <dbReference type="NCBI Taxonomy" id="35677"/>
    <lineage>
        <taxon>Eukaryota</taxon>
        <taxon>Sar</taxon>
        <taxon>Stramenopiles</taxon>
        <taxon>Ochrophyta</taxon>
        <taxon>Pelagophyceae</taxon>
        <taxon>Pelagomonadales</taxon>
        <taxon>Pelagomonadaceae</taxon>
        <taxon>Pelagomonas</taxon>
    </lineage>
</organism>
<feature type="compositionally biased region" description="Basic and acidic residues" evidence="1">
    <location>
        <begin position="255"/>
        <end position="267"/>
    </location>
</feature>
<gene>
    <name evidence="2" type="ORF">PECAL_6P14780</name>
</gene>
<dbReference type="Proteomes" id="UP000789595">
    <property type="component" value="Unassembled WGS sequence"/>
</dbReference>
<proteinExistence type="predicted"/>
<reference evidence="2" key="1">
    <citation type="submission" date="2021-11" db="EMBL/GenBank/DDBJ databases">
        <authorList>
            <consortium name="Genoscope - CEA"/>
            <person name="William W."/>
        </authorList>
    </citation>
    <scope>NUCLEOTIDE SEQUENCE</scope>
</reference>
<evidence type="ECO:0000313" key="2">
    <source>
        <dbReference type="EMBL" id="CAH0379840.1"/>
    </source>
</evidence>
<dbReference type="EMBL" id="CAKKNE010000006">
    <property type="protein sequence ID" value="CAH0379840.1"/>
    <property type="molecule type" value="Genomic_DNA"/>
</dbReference>
<feature type="compositionally biased region" description="Basic and acidic residues" evidence="1">
    <location>
        <begin position="345"/>
        <end position="361"/>
    </location>
</feature>
<feature type="compositionally biased region" description="Pro residues" evidence="1">
    <location>
        <begin position="193"/>
        <end position="211"/>
    </location>
</feature>
<keyword evidence="3" id="KW-1185">Reference proteome</keyword>